<feature type="transmembrane region" description="Helical" evidence="1">
    <location>
        <begin position="144"/>
        <end position="163"/>
    </location>
</feature>
<evidence type="ECO:0000313" key="4">
    <source>
        <dbReference type="Proteomes" id="UP000183982"/>
    </source>
</evidence>
<protein>
    <submittedName>
        <fullName evidence="3">CAAX protease self-immunity</fullName>
    </submittedName>
</protein>
<keyword evidence="1" id="KW-0812">Transmembrane</keyword>
<dbReference type="EMBL" id="FQZQ01000020">
    <property type="protein sequence ID" value="SHK16113.1"/>
    <property type="molecule type" value="Genomic_DNA"/>
</dbReference>
<proteinExistence type="predicted"/>
<dbReference type="Pfam" id="PF02517">
    <property type="entry name" value="Rce1-like"/>
    <property type="match status" value="1"/>
</dbReference>
<dbReference type="Proteomes" id="UP000183982">
    <property type="component" value="Unassembled WGS sequence"/>
</dbReference>
<feature type="domain" description="CAAX prenyl protease 2/Lysostaphin resistance protein A-like" evidence="2">
    <location>
        <begin position="92"/>
        <end position="179"/>
    </location>
</feature>
<dbReference type="GO" id="GO:0006508">
    <property type="term" value="P:proteolysis"/>
    <property type="evidence" value="ECO:0007669"/>
    <property type="project" value="UniProtKB-KW"/>
</dbReference>
<dbReference type="GO" id="GO:0004175">
    <property type="term" value="F:endopeptidase activity"/>
    <property type="evidence" value="ECO:0007669"/>
    <property type="project" value="UniProtKB-ARBA"/>
</dbReference>
<organism evidence="3 4">
    <name type="scientific">Shimia gijangensis</name>
    <dbReference type="NCBI Taxonomy" id="1470563"/>
    <lineage>
        <taxon>Bacteria</taxon>
        <taxon>Pseudomonadati</taxon>
        <taxon>Pseudomonadota</taxon>
        <taxon>Alphaproteobacteria</taxon>
        <taxon>Rhodobacterales</taxon>
        <taxon>Roseobacteraceae</taxon>
    </lineage>
</organism>
<reference evidence="4" key="1">
    <citation type="submission" date="2016-11" db="EMBL/GenBank/DDBJ databases">
        <authorList>
            <person name="Varghese N."/>
            <person name="Submissions S."/>
        </authorList>
    </citation>
    <scope>NUCLEOTIDE SEQUENCE [LARGE SCALE GENOMIC DNA]</scope>
    <source>
        <strain evidence="4">DSM 100564</strain>
    </source>
</reference>
<keyword evidence="3" id="KW-0378">Hydrolase</keyword>
<evidence type="ECO:0000313" key="3">
    <source>
        <dbReference type="EMBL" id="SHK16113.1"/>
    </source>
</evidence>
<keyword evidence="1" id="KW-0472">Membrane</keyword>
<evidence type="ECO:0000256" key="1">
    <source>
        <dbReference type="SAM" id="Phobius"/>
    </source>
</evidence>
<dbReference type="GO" id="GO:0080120">
    <property type="term" value="P:CAAX-box protein maturation"/>
    <property type="evidence" value="ECO:0007669"/>
    <property type="project" value="UniProtKB-ARBA"/>
</dbReference>
<feature type="transmembrane region" description="Helical" evidence="1">
    <location>
        <begin position="170"/>
        <end position="194"/>
    </location>
</feature>
<feature type="transmembrane region" description="Helical" evidence="1">
    <location>
        <begin position="55"/>
        <end position="77"/>
    </location>
</feature>
<dbReference type="STRING" id="1470563.SAMN05444000_12060"/>
<accession>A0A1M6Q7P3</accession>
<keyword evidence="4" id="KW-1185">Reference proteome</keyword>
<keyword evidence="3" id="KW-0645">Protease</keyword>
<evidence type="ECO:0000259" key="2">
    <source>
        <dbReference type="Pfam" id="PF02517"/>
    </source>
</evidence>
<sequence length="202" mass="22879">MLFFVGAPLAIAAFLPATVMFSALFALTAIGLILLHATDGFHWRDLRYGWRKINWWMVLKFTAMMLALCLVVILIFAPDQMFNILKRDPRLMLMIFTLYPLVSALPQEIVFRPLFFRRYGEILPSGQAALVLNAAIFSMAHLMYWSWIVAAMTFAGGLVFAWAYEKQQNFPLAVVLHGIAGNLIFLAGLGIYFYSGNVTRPF</sequence>
<keyword evidence="1" id="KW-1133">Transmembrane helix</keyword>
<feature type="transmembrane region" description="Helical" evidence="1">
    <location>
        <begin position="89"/>
        <end position="107"/>
    </location>
</feature>
<dbReference type="AlphaFoldDB" id="A0A1M6Q7P3"/>
<feature type="transmembrane region" description="Helical" evidence="1">
    <location>
        <begin position="6"/>
        <end position="35"/>
    </location>
</feature>
<name>A0A1M6Q7P3_9RHOB</name>
<gene>
    <name evidence="3" type="ORF">SAMN05444000_12060</name>
</gene>
<dbReference type="InterPro" id="IPR003675">
    <property type="entry name" value="Rce1/LyrA-like_dom"/>
</dbReference>